<evidence type="ECO:0000259" key="11">
    <source>
        <dbReference type="Pfam" id="PF00358"/>
    </source>
</evidence>
<evidence type="ECO:0000256" key="8">
    <source>
        <dbReference type="ARBA" id="ARBA00042296"/>
    </source>
</evidence>
<dbReference type="Proteomes" id="UP000639859">
    <property type="component" value="Unassembled WGS sequence"/>
</dbReference>
<evidence type="ECO:0000256" key="6">
    <source>
        <dbReference type="ARBA" id="ARBA00022777"/>
    </source>
</evidence>
<comment type="subcellular location">
    <subcellularLocation>
        <location evidence="1">Cytoplasm</location>
    </subcellularLocation>
</comment>
<dbReference type="PANTHER" id="PTHR45008:SF1">
    <property type="entry name" value="PTS SYSTEM GLUCOSE-SPECIFIC EIIA COMPONENT"/>
    <property type="match status" value="1"/>
</dbReference>
<reference evidence="12 13" key="1">
    <citation type="submission" date="2020-11" db="EMBL/GenBank/DDBJ databases">
        <title>genome sequence of strain KACC 18849.</title>
        <authorList>
            <person name="Gao J."/>
            <person name="Zhang X."/>
        </authorList>
    </citation>
    <scope>NUCLEOTIDE SEQUENCE [LARGE SCALE GENOMIC DNA]</scope>
    <source>
        <strain evidence="12 13">KACC 18849</strain>
    </source>
</reference>
<evidence type="ECO:0000256" key="1">
    <source>
        <dbReference type="ARBA" id="ARBA00004496"/>
    </source>
</evidence>
<evidence type="ECO:0000313" key="13">
    <source>
        <dbReference type="Proteomes" id="UP000639859"/>
    </source>
</evidence>
<protein>
    <recommendedName>
        <fullName evidence="7">PTS system glucose-specific EIIA component</fullName>
    </recommendedName>
    <alternativeName>
        <fullName evidence="10">EIIA-Glc</fullName>
    </alternativeName>
    <alternativeName>
        <fullName evidence="9">EIII-Glc</fullName>
    </alternativeName>
    <alternativeName>
        <fullName evidence="8">Glucose-specific phosphotransferase enzyme IIA component</fullName>
    </alternativeName>
</protein>
<proteinExistence type="predicted"/>
<evidence type="ECO:0000313" key="12">
    <source>
        <dbReference type="EMBL" id="MBI1687087.1"/>
    </source>
</evidence>
<dbReference type="InterPro" id="IPR050890">
    <property type="entry name" value="PTS_EIIA_component"/>
</dbReference>
<evidence type="ECO:0000256" key="9">
    <source>
        <dbReference type="ARBA" id="ARBA00042526"/>
    </source>
</evidence>
<keyword evidence="2" id="KW-0813">Transport</keyword>
<gene>
    <name evidence="12" type="ORF">I4Q42_25765</name>
</gene>
<accession>A0ABS0T5F9</accession>
<evidence type="ECO:0000256" key="2">
    <source>
        <dbReference type="ARBA" id="ARBA00022448"/>
    </source>
</evidence>
<keyword evidence="4" id="KW-0808">Transferase</keyword>
<keyword evidence="3 12" id="KW-0762">Sugar transport</keyword>
<evidence type="ECO:0000256" key="3">
    <source>
        <dbReference type="ARBA" id="ARBA00022597"/>
    </source>
</evidence>
<evidence type="ECO:0000256" key="10">
    <source>
        <dbReference type="ARBA" id="ARBA00042873"/>
    </source>
</evidence>
<feature type="domain" description="PTS EIIA type-1" evidence="11">
    <location>
        <begin position="6"/>
        <end position="55"/>
    </location>
</feature>
<organism evidence="12 13">
    <name type="scientific">Caulobacter hibisci</name>
    <dbReference type="NCBI Taxonomy" id="2035993"/>
    <lineage>
        <taxon>Bacteria</taxon>
        <taxon>Pseudomonadati</taxon>
        <taxon>Pseudomonadota</taxon>
        <taxon>Alphaproteobacteria</taxon>
        <taxon>Caulobacterales</taxon>
        <taxon>Caulobacteraceae</taxon>
        <taxon>Caulobacter</taxon>
    </lineage>
</organism>
<comment type="caution">
    <text evidence="12">The sequence shown here is derived from an EMBL/GenBank/DDBJ whole genome shotgun (WGS) entry which is preliminary data.</text>
</comment>
<dbReference type="EMBL" id="JADWOX010000042">
    <property type="protein sequence ID" value="MBI1687087.1"/>
    <property type="molecule type" value="Genomic_DNA"/>
</dbReference>
<dbReference type="SUPFAM" id="SSF51261">
    <property type="entry name" value="Duplicated hybrid motif"/>
    <property type="match status" value="1"/>
</dbReference>
<dbReference type="PANTHER" id="PTHR45008">
    <property type="entry name" value="PTS SYSTEM GLUCOSE-SPECIFIC EIIA COMPONENT"/>
    <property type="match status" value="1"/>
</dbReference>
<evidence type="ECO:0000256" key="5">
    <source>
        <dbReference type="ARBA" id="ARBA00022683"/>
    </source>
</evidence>
<dbReference type="InterPro" id="IPR001127">
    <property type="entry name" value="PTS_EIIA_1_perm"/>
</dbReference>
<dbReference type="Pfam" id="PF00358">
    <property type="entry name" value="PTS_EIIA_1"/>
    <property type="match status" value="1"/>
</dbReference>
<feature type="non-terminal residue" evidence="12">
    <location>
        <position position="56"/>
    </location>
</feature>
<keyword evidence="6" id="KW-0418">Kinase</keyword>
<evidence type="ECO:0000256" key="4">
    <source>
        <dbReference type="ARBA" id="ARBA00022679"/>
    </source>
</evidence>
<keyword evidence="5" id="KW-0598">Phosphotransferase system</keyword>
<name>A0ABS0T5F9_9CAUL</name>
<evidence type="ECO:0000256" key="7">
    <source>
        <dbReference type="ARBA" id="ARBA00039163"/>
    </source>
</evidence>
<dbReference type="Gene3D" id="2.70.70.10">
    <property type="entry name" value="Glucose Permease (Domain IIA)"/>
    <property type="match status" value="1"/>
</dbReference>
<sequence>MSPLVLQAPVAGWAGPLDEVPDAVFAGRMLGDGVAIDPVGSVLISPCDGVVVSVHR</sequence>
<keyword evidence="13" id="KW-1185">Reference proteome</keyword>
<dbReference type="InterPro" id="IPR011055">
    <property type="entry name" value="Dup_hybrid_motif"/>
</dbReference>
<dbReference type="RefSeq" id="WP_198578968.1">
    <property type="nucleotide sequence ID" value="NZ_JADWOX010000042.1"/>
</dbReference>